<dbReference type="Proteomes" id="UP000297225">
    <property type="component" value="Unassembled WGS sequence"/>
</dbReference>
<comment type="caution">
    <text evidence="1">The sequence shown here is derived from an EMBL/GenBank/DDBJ whole genome shotgun (WGS) entry which is preliminary data.</text>
</comment>
<evidence type="ECO:0000313" key="1">
    <source>
        <dbReference type="EMBL" id="TFH93940.1"/>
    </source>
</evidence>
<dbReference type="AlphaFoldDB" id="A0A4Y8WMD7"/>
<accession>A0A4Y8WMD7</accession>
<dbReference type="InterPro" id="IPR025591">
    <property type="entry name" value="RloB"/>
</dbReference>
<name>A0A4Y8WMD7_9PORP</name>
<dbReference type="Pfam" id="PF13707">
    <property type="entry name" value="RloB"/>
    <property type="match status" value="1"/>
</dbReference>
<proteinExistence type="predicted"/>
<sequence>MEGYHNNIEREDLVPIIAVILENSIMKPDKLSYTRTISRKVKRVATSRFLELTSFTTSNRPIFELNDLPKNYSREVKTKRGTRLYIIISGAEKKEYKYFSNLGQIVPVGMAVPLVFACPIGFKSGANTMSHYGSAPNDIVSYWEERFDEETSVLCIDDRVYELSNEDRVFFVSDVDEYHEQLSLYLSKSNDKSYKWIISNPCFETWLYYSYVGTPAKEHIEALQNESISQRSKHLKKIGNDVHKGGLDPRNAPKYIHNAIERCDEYGYKVDENNVPLLFCTDMLFFAKDFIEYISKFY</sequence>
<reference evidence="1 2" key="1">
    <citation type="submission" date="2019-03" db="EMBL/GenBank/DDBJ databases">
        <title>Porphyromonas levii Isolated from the Uterus of Dairy Cows.</title>
        <authorList>
            <person name="Francis A.M."/>
        </authorList>
    </citation>
    <scope>NUCLEOTIDE SEQUENCE [LARGE SCALE GENOMIC DNA]</scope>
    <source>
        <strain evidence="1 2">AF5678</strain>
    </source>
</reference>
<dbReference type="STRING" id="1122973.GCA_000379925_00776"/>
<organism evidence="1 2">
    <name type="scientific">Porphyromonas levii</name>
    <dbReference type="NCBI Taxonomy" id="28114"/>
    <lineage>
        <taxon>Bacteria</taxon>
        <taxon>Pseudomonadati</taxon>
        <taxon>Bacteroidota</taxon>
        <taxon>Bacteroidia</taxon>
        <taxon>Bacteroidales</taxon>
        <taxon>Porphyromonadaceae</taxon>
        <taxon>Porphyromonas</taxon>
    </lineage>
</organism>
<dbReference type="EMBL" id="SPNC01000247">
    <property type="protein sequence ID" value="TFH93940.1"/>
    <property type="molecule type" value="Genomic_DNA"/>
</dbReference>
<dbReference type="OrthoDB" id="1366690at2"/>
<protein>
    <submittedName>
        <fullName evidence="1">RloB domain-containing protein</fullName>
    </submittedName>
</protein>
<evidence type="ECO:0000313" key="2">
    <source>
        <dbReference type="Proteomes" id="UP000297225"/>
    </source>
</evidence>
<gene>
    <name evidence="1" type="ORF">E4P47_09635</name>
</gene>
<keyword evidence="2" id="KW-1185">Reference proteome</keyword>